<dbReference type="InterPro" id="IPR036312">
    <property type="entry name" value="Bifun_inhib/LTP/seed_sf"/>
</dbReference>
<dbReference type="SMART" id="SM00499">
    <property type="entry name" value="AAI"/>
    <property type="match status" value="1"/>
</dbReference>
<dbReference type="PANTHER" id="PTHR33122">
    <property type="entry name" value="LIPID BINDING PROTEIN-RELATED"/>
    <property type="match status" value="1"/>
</dbReference>
<evidence type="ECO:0000313" key="3">
    <source>
        <dbReference type="Proteomes" id="UP000504610"/>
    </source>
</evidence>
<proteinExistence type="predicted"/>
<dbReference type="RefSeq" id="XP_018470613.1">
    <property type="nucleotide sequence ID" value="XM_018615111.2"/>
</dbReference>
<dbReference type="OrthoDB" id="1105812at2759"/>
<dbReference type="Pfam" id="PF14368">
    <property type="entry name" value="LTP_2"/>
    <property type="match status" value="1"/>
</dbReference>
<dbReference type="Proteomes" id="UP000504610">
    <property type="component" value="Chromosome 2"/>
</dbReference>
<protein>
    <submittedName>
        <fullName evidence="4">Lipid-transfer protein DIR1</fullName>
    </submittedName>
</protein>
<evidence type="ECO:0000259" key="2">
    <source>
        <dbReference type="SMART" id="SM00499"/>
    </source>
</evidence>
<dbReference type="GeneID" id="108842253"/>
<evidence type="ECO:0000313" key="4">
    <source>
        <dbReference type="RefSeq" id="XP_018470613.1"/>
    </source>
</evidence>
<dbReference type="GO" id="GO:0005504">
    <property type="term" value="F:fatty acid binding"/>
    <property type="evidence" value="ECO:0007669"/>
    <property type="project" value="InterPro"/>
</dbReference>
<evidence type="ECO:0000256" key="1">
    <source>
        <dbReference type="SAM" id="SignalP"/>
    </source>
</evidence>
<keyword evidence="3" id="KW-1185">Reference proteome</keyword>
<dbReference type="Gene3D" id="1.10.110.10">
    <property type="entry name" value="Plant lipid-transfer and hydrophobic proteins"/>
    <property type="match status" value="1"/>
</dbReference>
<dbReference type="PANTHER" id="PTHR33122:SF40">
    <property type="entry name" value="BIFUNCTIONAL INHIBITOR_LIPID-TRANSFER PROTEIN_SEED STORAGE 2S ALBUMIN SUPERFAMILY PROTEIN"/>
    <property type="match status" value="1"/>
</dbReference>
<dbReference type="InterPro" id="IPR039265">
    <property type="entry name" value="DIR1-like"/>
</dbReference>
<dbReference type="AlphaFoldDB" id="A0A6J0MFA9"/>
<feature type="chain" id="PRO_5026969441" evidence="1">
    <location>
        <begin position="29"/>
        <end position="100"/>
    </location>
</feature>
<feature type="domain" description="Bifunctional inhibitor/plant lipid transfer protein/seed storage helical" evidence="2">
    <location>
        <begin position="32"/>
        <end position="98"/>
    </location>
</feature>
<dbReference type="GO" id="GO:0009627">
    <property type="term" value="P:systemic acquired resistance"/>
    <property type="evidence" value="ECO:0007669"/>
    <property type="project" value="InterPro"/>
</dbReference>
<dbReference type="SUPFAM" id="SSF47699">
    <property type="entry name" value="Bifunctional inhibitor/lipid-transfer protein/seed storage 2S albumin"/>
    <property type="match status" value="1"/>
</dbReference>
<accession>A0A6J0MFA9</accession>
<dbReference type="InterPro" id="IPR016140">
    <property type="entry name" value="Bifunc_inhib/LTP/seed_store"/>
</dbReference>
<organism evidence="3 4">
    <name type="scientific">Raphanus sativus</name>
    <name type="common">Radish</name>
    <name type="synonym">Raphanus raphanistrum var. sativus</name>
    <dbReference type="NCBI Taxonomy" id="3726"/>
    <lineage>
        <taxon>Eukaryota</taxon>
        <taxon>Viridiplantae</taxon>
        <taxon>Streptophyta</taxon>
        <taxon>Embryophyta</taxon>
        <taxon>Tracheophyta</taxon>
        <taxon>Spermatophyta</taxon>
        <taxon>Magnoliopsida</taxon>
        <taxon>eudicotyledons</taxon>
        <taxon>Gunneridae</taxon>
        <taxon>Pentapetalae</taxon>
        <taxon>rosids</taxon>
        <taxon>malvids</taxon>
        <taxon>Brassicales</taxon>
        <taxon>Brassicaceae</taxon>
        <taxon>Brassiceae</taxon>
        <taxon>Raphanus</taxon>
    </lineage>
</organism>
<sequence length="100" mass="10667">MGKKSTRCLITVLAMVLTATMMIQEAKSIPLCKVNTNDLQKCRPAVTGNYPPPPTPACCTVAKTANLECLCPFLSRSGIDPSKLKPLFAKCGVNNPSCLP</sequence>
<name>A0A6J0MFA9_RAPSA</name>
<reference evidence="3" key="1">
    <citation type="journal article" date="2019" name="Database">
        <title>The radish genome database (RadishGD): an integrated information resource for radish genomics.</title>
        <authorList>
            <person name="Yu H.J."/>
            <person name="Baek S."/>
            <person name="Lee Y.J."/>
            <person name="Cho A."/>
            <person name="Mun J.H."/>
        </authorList>
    </citation>
    <scope>NUCLEOTIDE SEQUENCE [LARGE SCALE GENOMIC DNA]</scope>
    <source>
        <strain evidence="3">cv. WK10039</strain>
    </source>
</reference>
<reference evidence="4" key="2">
    <citation type="submission" date="2025-08" db="UniProtKB">
        <authorList>
            <consortium name="RefSeq"/>
        </authorList>
    </citation>
    <scope>IDENTIFICATION</scope>
    <source>
        <tissue evidence="4">Leaf</tissue>
    </source>
</reference>
<dbReference type="KEGG" id="rsz:108842253"/>
<keyword evidence="1" id="KW-0732">Signal</keyword>
<gene>
    <name evidence="4" type="primary">LOC108842253</name>
</gene>
<feature type="signal peptide" evidence="1">
    <location>
        <begin position="1"/>
        <end position="28"/>
    </location>
</feature>